<organism evidence="11 12">
    <name type="scientific">Capillibacterium thermochitinicola</name>
    <dbReference type="NCBI Taxonomy" id="2699427"/>
    <lineage>
        <taxon>Bacteria</taxon>
        <taxon>Bacillati</taxon>
        <taxon>Bacillota</taxon>
        <taxon>Capillibacterium</taxon>
    </lineage>
</organism>
<evidence type="ECO:0000313" key="11">
    <source>
        <dbReference type="EMBL" id="MBA2133564.1"/>
    </source>
</evidence>
<dbReference type="NCBIfam" id="TIGR00191">
    <property type="entry name" value="thrB"/>
    <property type="match status" value="1"/>
</dbReference>
<evidence type="ECO:0000313" key="12">
    <source>
        <dbReference type="Proteomes" id="UP000657177"/>
    </source>
</evidence>
<dbReference type="Gene3D" id="3.30.230.10">
    <property type="match status" value="1"/>
</dbReference>
<dbReference type="InterPro" id="IPR013750">
    <property type="entry name" value="GHMP_kinase_C_dom"/>
</dbReference>
<keyword evidence="4 7" id="KW-0547">Nucleotide-binding</keyword>
<gene>
    <name evidence="7" type="primary">thrB</name>
    <name evidence="11" type="ORF">G5B42_08430</name>
</gene>
<dbReference type="InterPro" id="IPR036554">
    <property type="entry name" value="GHMP_kinase_C_sf"/>
</dbReference>
<evidence type="ECO:0000256" key="6">
    <source>
        <dbReference type="ARBA" id="ARBA00022840"/>
    </source>
</evidence>
<evidence type="ECO:0000259" key="10">
    <source>
        <dbReference type="Pfam" id="PF08544"/>
    </source>
</evidence>
<comment type="subcellular location">
    <subcellularLocation>
        <location evidence="7">Cytoplasm</location>
    </subcellularLocation>
</comment>
<evidence type="ECO:0000256" key="5">
    <source>
        <dbReference type="ARBA" id="ARBA00022777"/>
    </source>
</evidence>
<dbReference type="GO" id="GO:0005737">
    <property type="term" value="C:cytoplasm"/>
    <property type="evidence" value="ECO:0007669"/>
    <property type="project" value="UniProtKB-SubCell"/>
</dbReference>
<dbReference type="PANTHER" id="PTHR20861">
    <property type="entry name" value="HOMOSERINE/4-DIPHOSPHOCYTIDYL-2-C-METHYL-D-ERYTHRITOL KINASE"/>
    <property type="match status" value="1"/>
</dbReference>
<evidence type="ECO:0000256" key="4">
    <source>
        <dbReference type="ARBA" id="ARBA00022741"/>
    </source>
</evidence>
<keyword evidence="3 7" id="KW-0791">Threonine biosynthesis</keyword>
<dbReference type="Gene3D" id="3.30.70.890">
    <property type="entry name" value="GHMP kinase, C-terminal domain"/>
    <property type="match status" value="1"/>
</dbReference>
<keyword evidence="12" id="KW-1185">Reference proteome</keyword>
<comment type="similarity">
    <text evidence="7">Belongs to the GHMP kinase family. Homoserine kinase subfamily.</text>
</comment>
<keyword evidence="1 7" id="KW-0028">Amino-acid biosynthesis</keyword>
<dbReference type="InterPro" id="IPR014721">
    <property type="entry name" value="Ribsml_uS5_D2-typ_fold_subgr"/>
</dbReference>
<dbReference type="NCBIfam" id="NF002288">
    <property type="entry name" value="PRK01212.1-4"/>
    <property type="match status" value="1"/>
</dbReference>
<feature type="domain" description="GHMP kinase C-terminal" evidence="10">
    <location>
        <begin position="202"/>
        <end position="271"/>
    </location>
</feature>
<dbReference type="InterPro" id="IPR006204">
    <property type="entry name" value="GHMP_kinase_N_dom"/>
</dbReference>
<dbReference type="GO" id="GO:0005524">
    <property type="term" value="F:ATP binding"/>
    <property type="evidence" value="ECO:0007669"/>
    <property type="project" value="UniProtKB-UniRule"/>
</dbReference>
<evidence type="ECO:0000259" key="9">
    <source>
        <dbReference type="Pfam" id="PF00288"/>
    </source>
</evidence>
<evidence type="ECO:0000256" key="3">
    <source>
        <dbReference type="ARBA" id="ARBA00022697"/>
    </source>
</evidence>
<dbReference type="PIRSF" id="PIRSF000676">
    <property type="entry name" value="Homoser_kin"/>
    <property type="match status" value="1"/>
</dbReference>
<dbReference type="Pfam" id="PF00288">
    <property type="entry name" value="GHMP_kinases_N"/>
    <property type="match status" value="1"/>
</dbReference>
<dbReference type="InterPro" id="IPR000870">
    <property type="entry name" value="Homoserine_kinase"/>
</dbReference>
<evidence type="ECO:0000256" key="2">
    <source>
        <dbReference type="ARBA" id="ARBA00022679"/>
    </source>
</evidence>
<dbReference type="PRINTS" id="PR00958">
    <property type="entry name" value="HOMSERKINASE"/>
</dbReference>
<protein>
    <recommendedName>
        <fullName evidence="7 8">Homoserine kinase</fullName>
        <shortName evidence="7">HK</shortName>
        <shortName evidence="7">HSK</shortName>
        <ecNumber evidence="7 8">2.7.1.39</ecNumber>
    </recommendedName>
</protein>
<dbReference type="PANTHER" id="PTHR20861:SF1">
    <property type="entry name" value="HOMOSERINE KINASE"/>
    <property type="match status" value="1"/>
</dbReference>
<sequence length="298" mass="31484">MVKVMVPATSANLGPGFDFLGLALDLYNTVSFKPADEWYVTAEGYGAEVLTGRSDLLVCKALQRVFAEIGKELKGGIVHLENHIPPAGGLGTSASAIVGGLAAANRFLGEPLSRDELLALAVEIEGHPDNVAPAVFGGLVGVVKSPSQPYTYLKIPFPSALYVVLAVPKLRVPTVEARNLLPKEVPLTEAVFNLSRTGLLVGACYAGRVDLFRLAMEDALHQNRRAVLIPGFHQVVAAAYQEGALGVALSGSGPTIIAFAPENRQQAVGTGMVSAFNEQGIEAQWLSVAVNHDGFRFV</sequence>
<comment type="caution">
    <text evidence="11">The sequence shown here is derived from an EMBL/GenBank/DDBJ whole genome shotgun (WGS) entry which is preliminary data.</text>
</comment>
<evidence type="ECO:0000256" key="7">
    <source>
        <dbReference type="HAMAP-Rule" id="MF_00384"/>
    </source>
</evidence>
<comment type="caution">
    <text evidence="7">Lacks conserved residue(s) required for the propagation of feature annotation.</text>
</comment>
<comment type="catalytic activity">
    <reaction evidence="7">
        <text>L-homoserine + ATP = O-phospho-L-homoserine + ADP + H(+)</text>
        <dbReference type="Rhea" id="RHEA:13985"/>
        <dbReference type="ChEBI" id="CHEBI:15378"/>
        <dbReference type="ChEBI" id="CHEBI:30616"/>
        <dbReference type="ChEBI" id="CHEBI:57476"/>
        <dbReference type="ChEBI" id="CHEBI:57590"/>
        <dbReference type="ChEBI" id="CHEBI:456216"/>
        <dbReference type="EC" id="2.7.1.39"/>
    </reaction>
</comment>
<comment type="function">
    <text evidence="7">Catalyzes the ATP-dependent phosphorylation of L-homoserine to L-homoserine phosphate.</text>
</comment>
<dbReference type="GO" id="GO:0009088">
    <property type="term" value="P:threonine biosynthetic process"/>
    <property type="evidence" value="ECO:0007669"/>
    <property type="project" value="UniProtKB-UniRule"/>
</dbReference>
<keyword evidence="7" id="KW-0963">Cytoplasm</keyword>
<dbReference type="Pfam" id="PF08544">
    <property type="entry name" value="GHMP_kinases_C"/>
    <property type="match status" value="1"/>
</dbReference>
<dbReference type="HAMAP" id="MF_00384">
    <property type="entry name" value="Homoser_kinase"/>
    <property type="match status" value="1"/>
</dbReference>
<evidence type="ECO:0000256" key="1">
    <source>
        <dbReference type="ARBA" id="ARBA00022605"/>
    </source>
</evidence>
<dbReference type="SUPFAM" id="SSF54211">
    <property type="entry name" value="Ribosomal protein S5 domain 2-like"/>
    <property type="match status" value="1"/>
</dbReference>
<proteinExistence type="inferred from homology"/>
<reference evidence="11" key="1">
    <citation type="submission" date="2020-06" db="EMBL/GenBank/DDBJ databases">
        <title>Novel chitinolytic bacterium.</title>
        <authorList>
            <person name="Ungkulpasvich U."/>
            <person name="Kosugi A."/>
            <person name="Uke A."/>
        </authorList>
    </citation>
    <scope>NUCLEOTIDE SEQUENCE</scope>
    <source>
        <strain evidence="11">UUS1-1</strain>
    </source>
</reference>
<evidence type="ECO:0000256" key="8">
    <source>
        <dbReference type="NCBIfam" id="TIGR00191"/>
    </source>
</evidence>
<feature type="domain" description="GHMP kinase N-terminal" evidence="9">
    <location>
        <begin position="57"/>
        <end position="138"/>
    </location>
</feature>
<comment type="pathway">
    <text evidence="7">Amino-acid biosynthesis; L-threonine biosynthesis; L-threonine from L-aspartate: step 4/5.</text>
</comment>
<dbReference type="Proteomes" id="UP000657177">
    <property type="component" value="Unassembled WGS sequence"/>
</dbReference>
<keyword evidence="2 7" id="KW-0808">Transferase</keyword>
<keyword evidence="5 7" id="KW-0418">Kinase</keyword>
<keyword evidence="6 7" id="KW-0067">ATP-binding</keyword>
<accession>A0A8J6LMB9</accession>
<dbReference type="RefSeq" id="WP_181340034.1">
    <property type="nucleotide sequence ID" value="NZ_JAAKDE010000016.1"/>
</dbReference>
<dbReference type="UniPathway" id="UPA00050">
    <property type="reaction ID" value="UER00064"/>
</dbReference>
<dbReference type="GO" id="GO:0004413">
    <property type="term" value="F:homoserine kinase activity"/>
    <property type="evidence" value="ECO:0007669"/>
    <property type="project" value="UniProtKB-UniRule"/>
</dbReference>
<dbReference type="EC" id="2.7.1.39" evidence="7 8"/>
<name>A0A8J6LMB9_9FIRM</name>
<dbReference type="SUPFAM" id="SSF55060">
    <property type="entry name" value="GHMP Kinase, C-terminal domain"/>
    <property type="match status" value="1"/>
</dbReference>
<dbReference type="EMBL" id="JAAKDE010000016">
    <property type="protein sequence ID" value="MBA2133564.1"/>
    <property type="molecule type" value="Genomic_DNA"/>
</dbReference>
<dbReference type="AlphaFoldDB" id="A0A8J6LMB9"/>
<dbReference type="InterPro" id="IPR020568">
    <property type="entry name" value="Ribosomal_Su5_D2-typ_SF"/>
</dbReference>